<organism evidence="9 10">
    <name type="scientific">Cyclostephanos tholiformis</name>
    <dbReference type="NCBI Taxonomy" id="382380"/>
    <lineage>
        <taxon>Eukaryota</taxon>
        <taxon>Sar</taxon>
        <taxon>Stramenopiles</taxon>
        <taxon>Ochrophyta</taxon>
        <taxon>Bacillariophyta</taxon>
        <taxon>Coscinodiscophyceae</taxon>
        <taxon>Thalassiosirophycidae</taxon>
        <taxon>Stephanodiscales</taxon>
        <taxon>Stephanodiscaceae</taxon>
        <taxon>Cyclostephanos</taxon>
    </lineage>
</organism>
<dbReference type="GO" id="GO:0005789">
    <property type="term" value="C:endoplasmic reticulum membrane"/>
    <property type="evidence" value="ECO:0007669"/>
    <property type="project" value="UniProtKB-SubCell"/>
</dbReference>
<sequence length="506" mass="57789">MWYEFERAAEGAARDRARRAVLNAIGYEEGRPPPPRYDEYTHFWFFRGVVPFVIWFAKVCSMICFLLAMSMGSYAMILGLIMRGLDVRSHKIFFDYSPSTRGPLMPMGIIDLRSTKNAPWVNSCAESLNNSSPAEYACINDINEITYRVEGGQDGNDSKNGVLESGKRYFFELSLTLPESDVNKRLGVFMVKVELRSADWSLLALSKQHSLLPFESAYVSLFRKTTMMLPLASGILSEARTVTLHAFDQYKDVNDKKPVSFVEISLGVPKPATFPATVQAIQIQSAELRYGKEMNSIQAFFRNWHYFCAIIGTVALFWGYTLVALSILNHRSERHRWKTQPYANFFDSDEDESGDDARSVSQDRWMGADIEILDDDENDSGAWEPIESIEKKTKNENLDEGKNLVSEDDESVPSKQNKSRERDAITAPLENLGDYNTVSDDPLLAEMPHDKKECKHGYSDEKCRDDVELRMKRAQKKEEQHLADMVMKGWSFFFMMHLKLCVCIVV</sequence>
<keyword evidence="3" id="KW-0256">Endoplasmic reticulum</keyword>
<dbReference type="AlphaFoldDB" id="A0ABD3R440"/>
<comment type="caution">
    <text evidence="9">The sequence shown here is derived from an EMBL/GenBank/DDBJ whole genome shotgun (WGS) entry which is preliminary data.</text>
</comment>
<feature type="region of interest" description="Disordered" evidence="7">
    <location>
        <begin position="390"/>
        <end position="426"/>
    </location>
</feature>
<reference evidence="9 10" key="1">
    <citation type="submission" date="2024-10" db="EMBL/GenBank/DDBJ databases">
        <title>Updated reference genomes for cyclostephanoid diatoms.</title>
        <authorList>
            <person name="Roberts W.R."/>
            <person name="Alverson A.J."/>
        </authorList>
    </citation>
    <scope>NUCLEOTIDE SEQUENCE [LARGE SCALE GENOMIC DNA]</scope>
    <source>
        <strain evidence="9 10">AJA228-03</strain>
    </source>
</reference>
<gene>
    <name evidence="9" type="ORF">ACHAXA_002582</name>
</gene>
<evidence type="ECO:0000256" key="2">
    <source>
        <dbReference type="ARBA" id="ARBA00022692"/>
    </source>
</evidence>
<evidence type="ECO:0000313" key="10">
    <source>
        <dbReference type="Proteomes" id="UP001530377"/>
    </source>
</evidence>
<evidence type="ECO:0000256" key="6">
    <source>
        <dbReference type="ARBA" id="ARBA00023136"/>
    </source>
</evidence>
<evidence type="ECO:0000256" key="5">
    <source>
        <dbReference type="ARBA" id="ARBA00023098"/>
    </source>
</evidence>
<dbReference type="Proteomes" id="UP001530377">
    <property type="component" value="Unassembled WGS sequence"/>
</dbReference>
<feature type="compositionally biased region" description="Basic and acidic residues" evidence="7">
    <location>
        <begin position="390"/>
        <end position="402"/>
    </location>
</feature>
<evidence type="ECO:0000256" key="4">
    <source>
        <dbReference type="ARBA" id="ARBA00022989"/>
    </source>
</evidence>
<feature type="transmembrane region" description="Helical" evidence="8">
    <location>
        <begin position="304"/>
        <end position="328"/>
    </location>
</feature>
<dbReference type="Pfam" id="PF06775">
    <property type="entry name" value="Seipin"/>
    <property type="match status" value="1"/>
</dbReference>
<dbReference type="GO" id="GO:0006629">
    <property type="term" value="P:lipid metabolic process"/>
    <property type="evidence" value="ECO:0007669"/>
    <property type="project" value="UniProtKB-KW"/>
</dbReference>
<dbReference type="EMBL" id="JALLPB020000618">
    <property type="protein sequence ID" value="KAL3807543.1"/>
    <property type="molecule type" value="Genomic_DNA"/>
</dbReference>
<proteinExistence type="predicted"/>
<dbReference type="CDD" id="cd23995">
    <property type="entry name" value="Seipin_BSCL2_like"/>
    <property type="match status" value="1"/>
</dbReference>
<dbReference type="GO" id="GO:0140042">
    <property type="term" value="P:lipid droplet formation"/>
    <property type="evidence" value="ECO:0007669"/>
    <property type="project" value="UniProtKB-ARBA"/>
</dbReference>
<evidence type="ECO:0000256" key="8">
    <source>
        <dbReference type="SAM" id="Phobius"/>
    </source>
</evidence>
<keyword evidence="6 8" id="KW-0472">Membrane</keyword>
<name>A0ABD3R440_9STRA</name>
<evidence type="ECO:0000313" key="9">
    <source>
        <dbReference type="EMBL" id="KAL3807543.1"/>
    </source>
</evidence>
<keyword evidence="4 8" id="KW-1133">Transmembrane helix</keyword>
<evidence type="ECO:0000256" key="3">
    <source>
        <dbReference type="ARBA" id="ARBA00022824"/>
    </source>
</evidence>
<keyword evidence="10" id="KW-1185">Reference proteome</keyword>
<dbReference type="InterPro" id="IPR009617">
    <property type="entry name" value="Seipin"/>
</dbReference>
<keyword evidence="5" id="KW-0443">Lipid metabolism</keyword>
<keyword evidence="2 8" id="KW-0812">Transmembrane</keyword>
<dbReference type="PANTHER" id="PTHR21212">
    <property type="entry name" value="BERNARDINELLI-SEIP CONGENITAL LIPODYSTROPHY 2 HOMOLOG BSCL2 PROTEIN"/>
    <property type="match status" value="1"/>
</dbReference>
<dbReference type="PANTHER" id="PTHR21212:SF0">
    <property type="entry name" value="SEIPIN"/>
    <property type="match status" value="1"/>
</dbReference>
<evidence type="ECO:0008006" key="11">
    <source>
        <dbReference type="Google" id="ProtNLM"/>
    </source>
</evidence>
<comment type="subcellular location">
    <subcellularLocation>
        <location evidence="1">Endoplasmic reticulum membrane</location>
        <topology evidence="1">Multi-pass membrane protein</topology>
    </subcellularLocation>
</comment>
<feature type="transmembrane region" description="Helical" evidence="8">
    <location>
        <begin position="52"/>
        <end position="81"/>
    </location>
</feature>
<protein>
    <recommendedName>
        <fullName evidence="11">Seipin</fullName>
    </recommendedName>
</protein>
<evidence type="ECO:0000256" key="1">
    <source>
        <dbReference type="ARBA" id="ARBA00004477"/>
    </source>
</evidence>
<evidence type="ECO:0000256" key="7">
    <source>
        <dbReference type="SAM" id="MobiDB-lite"/>
    </source>
</evidence>
<accession>A0ABD3R440</accession>